<dbReference type="Proteomes" id="UP001154282">
    <property type="component" value="Unassembled WGS sequence"/>
</dbReference>
<comment type="caution">
    <text evidence="2">The sequence shown here is derived from an EMBL/GenBank/DDBJ whole genome shotgun (WGS) entry which is preliminary data.</text>
</comment>
<keyword evidence="3" id="KW-1185">Reference proteome</keyword>
<feature type="region of interest" description="Disordered" evidence="1">
    <location>
        <begin position="1"/>
        <end position="24"/>
    </location>
</feature>
<feature type="region of interest" description="Disordered" evidence="1">
    <location>
        <begin position="120"/>
        <end position="232"/>
    </location>
</feature>
<feature type="non-terminal residue" evidence="2">
    <location>
        <position position="1"/>
    </location>
</feature>
<dbReference type="EMBL" id="CAMGYJ010000002">
    <property type="protein sequence ID" value="CAI0388292.1"/>
    <property type="molecule type" value="Genomic_DNA"/>
</dbReference>
<evidence type="ECO:0000256" key="1">
    <source>
        <dbReference type="SAM" id="MobiDB-lite"/>
    </source>
</evidence>
<proteinExistence type="predicted"/>
<protein>
    <submittedName>
        <fullName evidence="2">Uncharacterized protein</fullName>
    </submittedName>
</protein>
<dbReference type="AlphaFoldDB" id="A0AAV0HSQ8"/>
<name>A0AAV0HSQ8_9ROSI</name>
<feature type="compositionally biased region" description="Basic and acidic residues" evidence="1">
    <location>
        <begin position="148"/>
        <end position="176"/>
    </location>
</feature>
<organism evidence="2 3">
    <name type="scientific">Linum tenue</name>
    <dbReference type="NCBI Taxonomy" id="586396"/>
    <lineage>
        <taxon>Eukaryota</taxon>
        <taxon>Viridiplantae</taxon>
        <taxon>Streptophyta</taxon>
        <taxon>Embryophyta</taxon>
        <taxon>Tracheophyta</taxon>
        <taxon>Spermatophyta</taxon>
        <taxon>Magnoliopsida</taxon>
        <taxon>eudicotyledons</taxon>
        <taxon>Gunneridae</taxon>
        <taxon>Pentapetalae</taxon>
        <taxon>rosids</taxon>
        <taxon>fabids</taxon>
        <taxon>Malpighiales</taxon>
        <taxon>Linaceae</taxon>
        <taxon>Linum</taxon>
    </lineage>
</organism>
<gene>
    <name evidence="2" type="ORF">LITE_LOCUS5781</name>
</gene>
<feature type="region of interest" description="Disordered" evidence="1">
    <location>
        <begin position="48"/>
        <end position="91"/>
    </location>
</feature>
<accession>A0AAV0HSQ8</accession>
<sequence>EDEHHRRSVHDNVQTQKTAHLHAGRSLRLTRRIDVRRVLVVDEHRHQRAVHPRVELHQRGRRTPAAGSPPPPRLPPAEQAGGNNRNLRRSLPSPIEAVQRAERRLGEGIQPAAALLQGSVPSDARIQGEGGPRIRRIRESVQRNPAQIKDRSRREENLSRFAARDEGIRRGDRQHGEAAPPESGTFARLLPAKGRAASGLRLHAQRQPGYLPVQRREADSRLDFTVPNRPKS</sequence>
<evidence type="ECO:0000313" key="2">
    <source>
        <dbReference type="EMBL" id="CAI0388292.1"/>
    </source>
</evidence>
<reference evidence="2" key="1">
    <citation type="submission" date="2022-08" db="EMBL/GenBank/DDBJ databases">
        <authorList>
            <person name="Gutierrez-Valencia J."/>
        </authorList>
    </citation>
    <scope>NUCLEOTIDE SEQUENCE</scope>
</reference>
<evidence type="ECO:0000313" key="3">
    <source>
        <dbReference type="Proteomes" id="UP001154282"/>
    </source>
</evidence>